<accession>A0ABT5VQG1</accession>
<organism evidence="14 15">
    <name type="scientific">Paralabilibaculum antarcticum</name>
    <dbReference type="NCBI Taxonomy" id="2912572"/>
    <lineage>
        <taxon>Bacteria</taxon>
        <taxon>Pseudomonadati</taxon>
        <taxon>Bacteroidota</taxon>
        <taxon>Bacteroidia</taxon>
        <taxon>Marinilabiliales</taxon>
        <taxon>Marinifilaceae</taxon>
        <taxon>Paralabilibaculum</taxon>
    </lineage>
</organism>
<dbReference type="PANTHER" id="PTHR30069:SF29">
    <property type="entry name" value="HEMOGLOBIN AND HEMOGLOBIN-HAPTOGLOBIN-BINDING PROTEIN 1-RELATED"/>
    <property type="match status" value="1"/>
</dbReference>
<dbReference type="Gene3D" id="2.170.130.10">
    <property type="entry name" value="TonB-dependent receptor, plug domain"/>
    <property type="match status" value="1"/>
</dbReference>
<dbReference type="Proteomes" id="UP001528920">
    <property type="component" value="Unassembled WGS sequence"/>
</dbReference>
<evidence type="ECO:0000256" key="7">
    <source>
        <dbReference type="ARBA" id="ARBA00023136"/>
    </source>
</evidence>
<comment type="similarity">
    <text evidence="10 11">Belongs to the TonB-dependent receptor family.</text>
</comment>
<keyword evidence="3 10" id="KW-1134">Transmembrane beta strand</keyword>
<keyword evidence="5" id="KW-0732">Signal</keyword>
<dbReference type="EMBL" id="JAKJSC010000001">
    <property type="protein sequence ID" value="MDE5417667.1"/>
    <property type="molecule type" value="Genomic_DNA"/>
</dbReference>
<evidence type="ECO:0000256" key="2">
    <source>
        <dbReference type="ARBA" id="ARBA00022448"/>
    </source>
</evidence>
<evidence type="ECO:0000256" key="9">
    <source>
        <dbReference type="ARBA" id="ARBA00023237"/>
    </source>
</evidence>
<evidence type="ECO:0000256" key="11">
    <source>
        <dbReference type="RuleBase" id="RU003357"/>
    </source>
</evidence>
<dbReference type="Pfam" id="PF00593">
    <property type="entry name" value="TonB_dep_Rec_b-barrel"/>
    <property type="match status" value="1"/>
</dbReference>
<feature type="domain" description="TonB-dependent receptor plug" evidence="13">
    <location>
        <begin position="98"/>
        <end position="204"/>
    </location>
</feature>
<keyword evidence="7 10" id="KW-0472">Membrane</keyword>
<dbReference type="InterPro" id="IPR036942">
    <property type="entry name" value="Beta-barrel_TonB_sf"/>
</dbReference>
<evidence type="ECO:0000256" key="8">
    <source>
        <dbReference type="ARBA" id="ARBA00023170"/>
    </source>
</evidence>
<evidence type="ECO:0000256" key="4">
    <source>
        <dbReference type="ARBA" id="ARBA00022692"/>
    </source>
</evidence>
<dbReference type="PROSITE" id="PS52016">
    <property type="entry name" value="TONB_DEPENDENT_REC_3"/>
    <property type="match status" value="1"/>
</dbReference>
<name>A0ABT5VQG1_9BACT</name>
<keyword evidence="8 14" id="KW-0675">Receptor</keyword>
<evidence type="ECO:0000256" key="10">
    <source>
        <dbReference type="PROSITE-ProRule" id="PRU01360"/>
    </source>
</evidence>
<reference evidence="14 15" key="1">
    <citation type="submission" date="2022-01" db="EMBL/GenBank/DDBJ databases">
        <title>Labilibaculum sp. nov, a marine bacterium isolated from Antarctica.</title>
        <authorList>
            <person name="Dai W."/>
        </authorList>
    </citation>
    <scope>NUCLEOTIDE SEQUENCE [LARGE SCALE GENOMIC DNA]</scope>
    <source>
        <strain evidence="14 15">DW002</strain>
    </source>
</reference>
<dbReference type="InterPro" id="IPR039426">
    <property type="entry name" value="TonB-dep_rcpt-like"/>
</dbReference>
<proteinExistence type="inferred from homology"/>
<evidence type="ECO:0000259" key="12">
    <source>
        <dbReference type="Pfam" id="PF00593"/>
    </source>
</evidence>
<evidence type="ECO:0000256" key="1">
    <source>
        <dbReference type="ARBA" id="ARBA00004571"/>
    </source>
</evidence>
<dbReference type="InterPro" id="IPR000531">
    <property type="entry name" value="Beta-barrel_TonB"/>
</dbReference>
<evidence type="ECO:0000256" key="5">
    <source>
        <dbReference type="ARBA" id="ARBA00022729"/>
    </source>
</evidence>
<dbReference type="Pfam" id="PF07715">
    <property type="entry name" value="Plug"/>
    <property type="match status" value="1"/>
</dbReference>
<evidence type="ECO:0000313" key="14">
    <source>
        <dbReference type="EMBL" id="MDE5417667.1"/>
    </source>
</evidence>
<evidence type="ECO:0000256" key="3">
    <source>
        <dbReference type="ARBA" id="ARBA00022452"/>
    </source>
</evidence>
<keyword evidence="2 10" id="KW-0813">Transport</keyword>
<dbReference type="InterPro" id="IPR037066">
    <property type="entry name" value="Plug_dom_sf"/>
</dbReference>
<evidence type="ECO:0000313" key="15">
    <source>
        <dbReference type="Proteomes" id="UP001528920"/>
    </source>
</evidence>
<protein>
    <submittedName>
        <fullName evidence="14">TonB-dependent receptor</fullName>
    </submittedName>
</protein>
<keyword evidence="4 10" id="KW-0812">Transmembrane</keyword>
<sequence length="782" mass="88725">MNSSAQKVTIFDISSKKVIENVYIFNSKNSVLSDASGEANLSGFSKSEIIYFQHPAYKNIELSFDDITKLSFNIQLQSDIFPINEILISANKWEQKRSEIPLKIAHISKEIISHSTAQTSADLLKESNQVYIQKSQLGGGSPMIRGFSANRVLLVLDGIRLNNAIYRSGNLQNVINIDPNSLESAEVILGPGSIIYGSDAIGGVMDFHTINPLLSTSKKANFKLNYKSRYSSANKEIMNHANYNFGKAKLAFAGSVSYSDFSDLKMGSDGPDDYLRPEYASRQNGEDKIVKNTDSRKQINSAYSQLNLLQKIRFKASNNLDFLYNFQLSETSNIPRYDRLIQYSDENLKYAEWYYGPQNLQLHGFQIKNSKSNLFYDSFKVISAYQNYKESRYSRSFNSSSLKARTENLNIYSVNADAEKQINKSFHFYYGSEWTYNKLKSKGNSTNILTDEKSAIASRYPNNSSYSSFAIYSNLKWKLDPKWTLNTGIRYSHVWIKSKLDDTFYNFPFENLDLSTGSINGGIGVSHQSDKGWLLKLNATSGFRAPNIDDIGKVFDSEPGKVIVPNKNLKPEYVYNFEFNLSKTFNNKLFLDLNTFYSFLDNAMTRQDFSFNGQSTMIYDGVESDIQAIVNTDNARVWGGNISAILKLTDQFSVKSNLNITKGEYKDGSPVRHVPPIFGNFSLNYKSNRLRSQLIFEFNDEISYNNLADTEKDKDYLYAKNEKGLPYTPSWAIVSLKNTITISKRFSTNISLENILNKRYRPYSSGISSAGRNFVLGISYKI</sequence>
<keyword evidence="15" id="KW-1185">Reference proteome</keyword>
<dbReference type="PANTHER" id="PTHR30069">
    <property type="entry name" value="TONB-DEPENDENT OUTER MEMBRANE RECEPTOR"/>
    <property type="match status" value="1"/>
</dbReference>
<feature type="domain" description="TonB-dependent receptor-like beta-barrel" evidence="12">
    <location>
        <begin position="313"/>
        <end position="755"/>
    </location>
</feature>
<gene>
    <name evidence="14" type="ORF">L3049_06575</name>
</gene>
<keyword evidence="9 10" id="KW-0998">Cell outer membrane</keyword>
<keyword evidence="6 11" id="KW-0798">TonB box</keyword>
<dbReference type="InterPro" id="IPR012910">
    <property type="entry name" value="Plug_dom"/>
</dbReference>
<dbReference type="Gene3D" id="2.40.170.20">
    <property type="entry name" value="TonB-dependent receptor, beta-barrel domain"/>
    <property type="match status" value="1"/>
</dbReference>
<dbReference type="SUPFAM" id="SSF56935">
    <property type="entry name" value="Porins"/>
    <property type="match status" value="1"/>
</dbReference>
<evidence type="ECO:0000259" key="13">
    <source>
        <dbReference type="Pfam" id="PF07715"/>
    </source>
</evidence>
<comment type="subcellular location">
    <subcellularLocation>
        <location evidence="1 10">Cell outer membrane</location>
        <topology evidence="1 10">Multi-pass membrane protein</topology>
    </subcellularLocation>
</comment>
<evidence type="ECO:0000256" key="6">
    <source>
        <dbReference type="ARBA" id="ARBA00023077"/>
    </source>
</evidence>
<dbReference type="RefSeq" id="WP_275109007.1">
    <property type="nucleotide sequence ID" value="NZ_JAKJSC010000001.1"/>
</dbReference>
<comment type="caution">
    <text evidence="14">The sequence shown here is derived from an EMBL/GenBank/DDBJ whole genome shotgun (WGS) entry which is preliminary data.</text>
</comment>